<evidence type="ECO:0000256" key="9">
    <source>
        <dbReference type="ARBA" id="ARBA00022763"/>
    </source>
</evidence>
<dbReference type="InterPro" id="IPR024728">
    <property type="entry name" value="PolY_HhH_motif"/>
</dbReference>
<evidence type="ECO:0000256" key="11">
    <source>
        <dbReference type="ARBA" id="ARBA00022932"/>
    </source>
</evidence>
<dbReference type="InterPro" id="IPR001126">
    <property type="entry name" value="UmuC"/>
</dbReference>
<dbReference type="GO" id="GO:0005829">
    <property type="term" value="C:cytosol"/>
    <property type="evidence" value="ECO:0007669"/>
    <property type="project" value="TreeGrafter"/>
</dbReference>
<sequence length="349" mass="39133">MQKIIHVDLDCYYAAVEMRDNPELRGRPLAIGGERSSRGVLSTCNYEARAFGLHSAMPTQKALQLCPQLTLISGNMAKYKAVSKQIHAIFARYTDKIEPLSLDEAYLDVTDCSWFKGSATLIAQDIRQAIENELGLTASAGVAPLKFVAKVASDINKPNGLCVITPQKLPSFIAQLDLGKISGVGKVTLAKLHALNLHTGQDIIDCDPLVLLTHFGKFGQILWERCHGIDRRVVEPHRIRKSVGVERTFMQDIYTPEQCQSAIEHLYPKLVERLQRVSTDLAISKQGVKIKFDDFKQTTIEHRKGRLDKAFFTQLLIEGLERQQGRGIRLIGLSVHLPERHHTEQMSLF</sequence>
<dbReference type="Pfam" id="PF11799">
    <property type="entry name" value="IMS_C"/>
    <property type="match status" value="1"/>
</dbReference>
<keyword evidence="12 15" id="KW-0238">DNA-binding</keyword>
<dbReference type="Gene3D" id="3.30.70.270">
    <property type="match status" value="1"/>
</dbReference>
<dbReference type="KEGG" id="vih:AB0763_04225"/>
<dbReference type="InterPro" id="IPR036775">
    <property type="entry name" value="DNA_pol_Y-fam_lit_finger_sf"/>
</dbReference>
<dbReference type="GO" id="GO:0006261">
    <property type="term" value="P:DNA-templated DNA replication"/>
    <property type="evidence" value="ECO:0007669"/>
    <property type="project" value="UniProtKB-UniRule"/>
</dbReference>
<dbReference type="Gene3D" id="1.10.150.20">
    <property type="entry name" value="5' to 3' exonuclease, C-terminal subdomain"/>
    <property type="match status" value="1"/>
</dbReference>
<dbReference type="InterPro" id="IPR022880">
    <property type="entry name" value="DNApol_IV"/>
</dbReference>
<evidence type="ECO:0000256" key="7">
    <source>
        <dbReference type="ARBA" id="ARBA00022705"/>
    </source>
</evidence>
<dbReference type="Pfam" id="PF00817">
    <property type="entry name" value="IMS"/>
    <property type="match status" value="1"/>
</dbReference>
<dbReference type="InterPro" id="IPR050116">
    <property type="entry name" value="DNA_polymerase-Y"/>
</dbReference>
<evidence type="ECO:0000313" key="17">
    <source>
        <dbReference type="EMBL" id="XDK25855.1"/>
    </source>
</evidence>
<feature type="site" description="Substrate discrimination" evidence="15">
    <location>
        <position position="13"/>
    </location>
</feature>
<evidence type="ECO:0000256" key="15">
    <source>
        <dbReference type="HAMAP-Rule" id="MF_01113"/>
    </source>
</evidence>
<proteinExistence type="inferred from homology"/>
<evidence type="ECO:0000256" key="10">
    <source>
        <dbReference type="ARBA" id="ARBA00022842"/>
    </source>
</evidence>
<keyword evidence="3 15" id="KW-0515">Mutator protein</keyword>
<keyword evidence="13 15" id="KW-0234">DNA repair</keyword>
<feature type="domain" description="UmuC" evidence="16">
    <location>
        <begin position="4"/>
        <end position="185"/>
    </location>
</feature>
<dbReference type="Pfam" id="PF11798">
    <property type="entry name" value="IMS_HHH"/>
    <property type="match status" value="1"/>
</dbReference>
<evidence type="ECO:0000256" key="13">
    <source>
        <dbReference type="ARBA" id="ARBA00023204"/>
    </source>
</evidence>
<comment type="subcellular location">
    <subcellularLocation>
        <location evidence="1 15">Cytoplasm</location>
    </subcellularLocation>
</comment>
<organism evidence="17">
    <name type="scientific">Vibrio sp. HB236076</name>
    <dbReference type="NCBI Taxonomy" id="3232307"/>
    <lineage>
        <taxon>Bacteria</taxon>
        <taxon>Pseudomonadati</taxon>
        <taxon>Pseudomonadota</taxon>
        <taxon>Gammaproteobacteria</taxon>
        <taxon>Vibrionales</taxon>
        <taxon>Vibrionaceae</taxon>
        <taxon>Vibrio</taxon>
    </lineage>
</organism>
<dbReference type="FunFam" id="3.30.70.270:FF:000002">
    <property type="entry name" value="DNA polymerase IV"/>
    <property type="match status" value="1"/>
</dbReference>
<evidence type="ECO:0000256" key="4">
    <source>
        <dbReference type="ARBA" id="ARBA00022490"/>
    </source>
</evidence>
<keyword evidence="9 15" id="KW-0227">DNA damage</keyword>
<evidence type="ECO:0000256" key="5">
    <source>
        <dbReference type="ARBA" id="ARBA00022679"/>
    </source>
</evidence>
<dbReference type="Gene3D" id="3.30.1490.100">
    <property type="entry name" value="DNA polymerase, Y-family, little finger domain"/>
    <property type="match status" value="1"/>
</dbReference>
<evidence type="ECO:0000256" key="12">
    <source>
        <dbReference type="ARBA" id="ARBA00023125"/>
    </source>
</evidence>
<dbReference type="InterPro" id="IPR043502">
    <property type="entry name" value="DNA/RNA_pol_sf"/>
</dbReference>
<keyword evidence="7 15" id="KW-0235">DNA replication</keyword>
<keyword evidence="4 15" id="KW-0963">Cytoplasm</keyword>
<evidence type="ECO:0000256" key="1">
    <source>
        <dbReference type="ARBA" id="ARBA00004496"/>
    </source>
</evidence>
<dbReference type="InterPro" id="IPR043128">
    <property type="entry name" value="Rev_trsase/Diguanyl_cyclase"/>
</dbReference>
<feature type="active site" evidence="15">
    <location>
        <position position="104"/>
    </location>
</feature>
<dbReference type="EMBL" id="CP162601">
    <property type="protein sequence ID" value="XDK25855.1"/>
    <property type="molecule type" value="Genomic_DNA"/>
</dbReference>
<dbReference type="GO" id="GO:0009432">
    <property type="term" value="P:SOS response"/>
    <property type="evidence" value="ECO:0007669"/>
    <property type="project" value="TreeGrafter"/>
</dbReference>
<comment type="similarity">
    <text evidence="2 15">Belongs to the DNA polymerase type-Y family.</text>
</comment>
<dbReference type="Gene3D" id="3.40.1170.60">
    <property type="match status" value="1"/>
</dbReference>
<dbReference type="PANTHER" id="PTHR11076">
    <property type="entry name" value="DNA REPAIR POLYMERASE UMUC / TRANSFERASE FAMILY MEMBER"/>
    <property type="match status" value="1"/>
</dbReference>
<dbReference type="GO" id="GO:0000287">
    <property type="term" value="F:magnesium ion binding"/>
    <property type="evidence" value="ECO:0007669"/>
    <property type="project" value="UniProtKB-UniRule"/>
</dbReference>
<feature type="binding site" evidence="15">
    <location>
        <position position="8"/>
    </location>
    <ligand>
        <name>Mg(2+)</name>
        <dbReference type="ChEBI" id="CHEBI:18420"/>
    </ligand>
</feature>
<dbReference type="PANTHER" id="PTHR11076:SF33">
    <property type="entry name" value="DNA POLYMERASE KAPPA"/>
    <property type="match status" value="1"/>
</dbReference>
<keyword evidence="11 15" id="KW-0239">DNA-directed DNA polymerase</keyword>
<dbReference type="CDD" id="cd03586">
    <property type="entry name" value="PolY_Pol_IV_kappa"/>
    <property type="match status" value="1"/>
</dbReference>
<dbReference type="PROSITE" id="PS50173">
    <property type="entry name" value="UMUC"/>
    <property type="match status" value="1"/>
</dbReference>
<evidence type="ECO:0000256" key="2">
    <source>
        <dbReference type="ARBA" id="ARBA00010945"/>
    </source>
</evidence>
<reference evidence="17" key="1">
    <citation type="submission" date="2024-07" db="EMBL/GenBank/DDBJ databases">
        <title>Genome Analysis of a Potential Novel Vibrio Species Secreting pH- and Thermo-stable Alginate Lyase and its Application in Producing Alginate Oligosaccharides.</title>
        <authorList>
            <person name="Huang H."/>
            <person name="Bao K."/>
        </authorList>
    </citation>
    <scope>NUCLEOTIDE SEQUENCE</scope>
    <source>
        <strain evidence="17">HB236076</strain>
    </source>
</reference>
<dbReference type="FunFam" id="1.10.150.20:FF:000019">
    <property type="entry name" value="DNA polymerase IV"/>
    <property type="match status" value="1"/>
</dbReference>
<keyword evidence="5 15" id="KW-0808">Transferase</keyword>
<evidence type="ECO:0000259" key="16">
    <source>
        <dbReference type="PROSITE" id="PS50173"/>
    </source>
</evidence>
<evidence type="ECO:0000256" key="14">
    <source>
        <dbReference type="ARBA" id="ARBA00049244"/>
    </source>
</evidence>
<keyword evidence="6 15" id="KW-0548">Nucleotidyltransferase</keyword>
<comment type="subunit">
    <text evidence="15">Monomer.</text>
</comment>
<dbReference type="SUPFAM" id="SSF100879">
    <property type="entry name" value="Lesion bypass DNA polymerase (Y-family), little finger domain"/>
    <property type="match status" value="1"/>
</dbReference>
<comment type="function">
    <text evidence="15">Poorly processive, error-prone DNA polymerase involved in untargeted mutagenesis. Copies undamaged DNA at stalled replication forks, which arise in vivo from mismatched or misaligned primer ends. These misaligned primers can be extended by PolIV. Exhibits no 3'-5' exonuclease (proofreading) activity. May be involved in translesional synthesis, in conjunction with the beta clamp from PolIII.</text>
</comment>
<dbReference type="RefSeq" id="WP_306101486.1">
    <property type="nucleotide sequence ID" value="NZ_CP162601.1"/>
</dbReference>
<dbReference type="AlphaFoldDB" id="A0AB39HGS7"/>
<dbReference type="EC" id="2.7.7.7" evidence="15"/>
<dbReference type="FunFam" id="3.40.1170.60:FF:000001">
    <property type="entry name" value="DNA polymerase IV"/>
    <property type="match status" value="1"/>
</dbReference>
<evidence type="ECO:0000256" key="6">
    <source>
        <dbReference type="ARBA" id="ARBA00022695"/>
    </source>
</evidence>
<dbReference type="HAMAP" id="MF_01113">
    <property type="entry name" value="DNApol_IV"/>
    <property type="match status" value="1"/>
</dbReference>
<dbReference type="GO" id="GO:0003887">
    <property type="term" value="F:DNA-directed DNA polymerase activity"/>
    <property type="evidence" value="ECO:0007669"/>
    <property type="project" value="UniProtKB-UniRule"/>
</dbReference>
<keyword evidence="10 15" id="KW-0460">Magnesium</keyword>
<comment type="cofactor">
    <cofactor evidence="15">
        <name>Mg(2+)</name>
        <dbReference type="ChEBI" id="CHEBI:18420"/>
    </cofactor>
    <text evidence="15">Binds 2 magnesium ions per subunit.</text>
</comment>
<protein>
    <recommendedName>
        <fullName evidence="15">DNA polymerase IV</fullName>
        <shortName evidence="15">Pol IV</shortName>
        <ecNumber evidence="15">2.7.7.7</ecNumber>
    </recommendedName>
</protein>
<dbReference type="NCBIfam" id="NF002677">
    <property type="entry name" value="PRK02406.1"/>
    <property type="match status" value="1"/>
</dbReference>
<evidence type="ECO:0000256" key="3">
    <source>
        <dbReference type="ARBA" id="ARBA00022457"/>
    </source>
</evidence>
<name>A0AB39HGS7_9VIBR</name>
<feature type="binding site" evidence="15">
    <location>
        <position position="103"/>
    </location>
    <ligand>
        <name>Mg(2+)</name>
        <dbReference type="ChEBI" id="CHEBI:18420"/>
    </ligand>
</feature>
<keyword evidence="8 15" id="KW-0479">Metal-binding</keyword>
<evidence type="ECO:0000256" key="8">
    <source>
        <dbReference type="ARBA" id="ARBA00022723"/>
    </source>
</evidence>
<dbReference type="GO" id="GO:0006281">
    <property type="term" value="P:DNA repair"/>
    <property type="evidence" value="ECO:0007669"/>
    <property type="project" value="UniProtKB-UniRule"/>
</dbReference>
<accession>A0AB39HGS7</accession>
<comment type="catalytic activity">
    <reaction evidence="14 15">
        <text>DNA(n) + a 2'-deoxyribonucleoside 5'-triphosphate = DNA(n+1) + diphosphate</text>
        <dbReference type="Rhea" id="RHEA:22508"/>
        <dbReference type="Rhea" id="RHEA-COMP:17339"/>
        <dbReference type="Rhea" id="RHEA-COMP:17340"/>
        <dbReference type="ChEBI" id="CHEBI:33019"/>
        <dbReference type="ChEBI" id="CHEBI:61560"/>
        <dbReference type="ChEBI" id="CHEBI:173112"/>
        <dbReference type="EC" id="2.7.7.7"/>
    </reaction>
</comment>
<dbReference type="SUPFAM" id="SSF56672">
    <property type="entry name" value="DNA/RNA polymerases"/>
    <property type="match status" value="1"/>
</dbReference>
<dbReference type="GO" id="GO:0042276">
    <property type="term" value="P:error-prone translesion synthesis"/>
    <property type="evidence" value="ECO:0007669"/>
    <property type="project" value="TreeGrafter"/>
</dbReference>
<gene>
    <name evidence="15 17" type="primary">dinB</name>
    <name evidence="17" type="ORF">AB0763_04225</name>
</gene>
<dbReference type="GO" id="GO:0003684">
    <property type="term" value="F:damaged DNA binding"/>
    <property type="evidence" value="ECO:0007669"/>
    <property type="project" value="InterPro"/>
</dbReference>
<dbReference type="InterPro" id="IPR017961">
    <property type="entry name" value="DNA_pol_Y-fam_little_finger"/>
</dbReference>